<keyword evidence="8" id="KW-1185">Reference proteome</keyword>
<feature type="domain" description="HTH tetR-type" evidence="6">
    <location>
        <begin position="27"/>
        <end position="87"/>
    </location>
</feature>
<dbReference type="EMBL" id="VDES01000001">
    <property type="protein sequence ID" value="MBA1373689.1"/>
    <property type="molecule type" value="Genomic_DNA"/>
</dbReference>
<evidence type="ECO:0000256" key="3">
    <source>
        <dbReference type="ARBA" id="ARBA00023163"/>
    </source>
</evidence>
<evidence type="ECO:0000313" key="7">
    <source>
        <dbReference type="EMBL" id="MBA1373689.1"/>
    </source>
</evidence>
<evidence type="ECO:0000256" key="4">
    <source>
        <dbReference type="PROSITE-ProRule" id="PRU00335"/>
    </source>
</evidence>
<dbReference type="Gene3D" id="1.10.357.10">
    <property type="entry name" value="Tetracycline Repressor, domain 2"/>
    <property type="match status" value="1"/>
</dbReference>
<dbReference type="Pfam" id="PF00440">
    <property type="entry name" value="TetR_N"/>
    <property type="match status" value="1"/>
</dbReference>
<feature type="DNA-binding region" description="H-T-H motif" evidence="4">
    <location>
        <begin position="50"/>
        <end position="69"/>
    </location>
</feature>
<dbReference type="PRINTS" id="PR00455">
    <property type="entry name" value="HTHTETR"/>
</dbReference>
<evidence type="ECO:0000313" key="8">
    <source>
        <dbReference type="Proteomes" id="UP000589292"/>
    </source>
</evidence>
<dbReference type="RefSeq" id="WP_082751216.1">
    <property type="nucleotide sequence ID" value="NZ_BAAAGB010000002.1"/>
</dbReference>
<name>A0A7V8U855_9SPHN</name>
<keyword evidence="2 4" id="KW-0238">DNA-binding</keyword>
<dbReference type="InterPro" id="IPR050109">
    <property type="entry name" value="HTH-type_TetR-like_transc_reg"/>
</dbReference>
<reference evidence="7 8" key="1">
    <citation type="journal article" date="1994" name="Int. J. Syst. Bacteriol.">
        <title>Phylogenetic positions of novel aerobic, bacteriochlorophyll a-containing bacteria and description of Roseococcus thiosulfatophilus gen. nov., sp. nov., Erythromicrobium ramosum gen. nov., sp. nov., and Erythrobacter litoralis sp. nov.</title>
        <authorList>
            <person name="Yurkov V."/>
            <person name="Stackebrandt E."/>
            <person name="Holmes A."/>
            <person name="Fuerst J.A."/>
            <person name="Hugenholtz P."/>
            <person name="Golecki J."/>
            <person name="Gad'on N."/>
            <person name="Gorlenko V.M."/>
            <person name="Kompantseva E.I."/>
            <person name="Drews G."/>
        </authorList>
    </citation>
    <scope>NUCLEOTIDE SEQUENCE [LARGE SCALE GENOMIC DNA]</scope>
    <source>
        <strain evidence="7 8">KR-99</strain>
    </source>
</reference>
<keyword evidence="1" id="KW-0805">Transcription regulation</keyword>
<dbReference type="InterPro" id="IPR001647">
    <property type="entry name" value="HTH_TetR"/>
</dbReference>
<feature type="compositionally biased region" description="Basic and acidic residues" evidence="5">
    <location>
        <begin position="12"/>
        <end position="24"/>
    </location>
</feature>
<accession>A0A7V8U855</accession>
<dbReference type="AlphaFoldDB" id="A0A7V8U855"/>
<keyword evidence="3" id="KW-0804">Transcription</keyword>
<dbReference type="PROSITE" id="PS50977">
    <property type="entry name" value="HTH_TETR_2"/>
    <property type="match status" value="1"/>
</dbReference>
<dbReference type="GO" id="GO:0003700">
    <property type="term" value="F:DNA-binding transcription factor activity"/>
    <property type="evidence" value="ECO:0007669"/>
    <property type="project" value="TreeGrafter"/>
</dbReference>
<gene>
    <name evidence="7" type="ORF">FG486_05015</name>
</gene>
<dbReference type="PANTHER" id="PTHR30055">
    <property type="entry name" value="HTH-TYPE TRANSCRIPTIONAL REGULATOR RUTR"/>
    <property type="match status" value="1"/>
</dbReference>
<sequence length="232" mass="26262">MVTQGSSTRLATRPDLDTKTPQRQRGKDTFEMILATAGDLLSEVGFEKLTTNLVCERAGMTPPALYRYFPNKYALLTELAKRLMAAQDAVVDRFMRNEAYGSRSLDEVVAWNIALRKELIRVTRAQPGGLWILRAIRSVPVLQEVRNDSRDKVLDLHVGHVAQIYPEVPIETLKAAVRLSEQMTYTAIEMLLEDPLLDEDRIVEEVSWMTAMYFLNLGSRPRIDPIAIDLGD</sequence>
<evidence type="ECO:0000256" key="1">
    <source>
        <dbReference type="ARBA" id="ARBA00023015"/>
    </source>
</evidence>
<protein>
    <submittedName>
        <fullName evidence="7">TetR/AcrR family transcriptional regulator</fullName>
    </submittedName>
</protein>
<dbReference type="InterPro" id="IPR009057">
    <property type="entry name" value="Homeodomain-like_sf"/>
</dbReference>
<dbReference type="PANTHER" id="PTHR30055:SF234">
    <property type="entry name" value="HTH-TYPE TRANSCRIPTIONAL REGULATOR BETI"/>
    <property type="match status" value="1"/>
</dbReference>
<proteinExistence type="predicted"/>
<evidence type="ECO:0000259" key="6">
    <source>
        <dbReference type="PROSITE" id="PS50977"/>
    </source>
</evidence>
<feature type="compositionally biased region" description="Polar residues" evidence="5">
    <location>
        <begin position="1"/>
        <end position="10"/>
    </location>
</feature>
<organism evidence="7 8">
    <name type="scientific">Sphingomonas ursincola</name>
    <dbReference type="NCBI Taxonomy" id="56361"/>
    <lineage>
        <taxon>Bacteria</taxon>
        <taxon>Pseudomonadati</taxon>
        <taxon>Pseudomonadota</taxon>
        <taxon>Alphaproteobacteria</taxon>
        <taxon>Sphingomonadales</taxon>
        <taxon>Sphingomonadaceae</taxon>
        <taxon>Sphingomonas</taxon>
    </lineage>
</organism>
<feature type="region of interest" description="Disordered" evidence="5">
    <location>
        <begin position="1"/>
        <end position="24"/>
    </location>
</feature>
<dbReference type="GO" id="GO:0000976">
    <property type="term" value="F:transcription cis-regulatory region binding"/>
    <property type="evidence" value="ECO:0007669"/>
    <property type="project" value="TreeGrafter"/>
</dbReference>
<dbReference type="SUPFAM" id="SSF46689">
    <property type="entry name" value="Homeodomain-like"/>
    <property type="match status" value="1"/>
</dbReference>
<evidence type="ECO:0000256" key="5">
    <source>
        <dbReference type="SAM" id="MobiDB-lite"/>
    </source>
</evidence>
<comment type="caution">
    <text evidence="7">The sequence shown here is derived from an EMBL/GenBank/DDBJ whole genome shotgun (WGS) entry which is preliminary data.</text>
</comment>
<dbReference type="Proteomes" id="UP000589292">
    <property type="component" value="Unassembled WGS sequence"/>
</dbReference>
<evidence type="ECO:0000256" key="2">
    <source>
        <dbReference type="ARBA" id="ARBA00023125"/>
    </source>
</evidence>